<keyword evidence="5" id="KW-0611">Plant defense</keyword>
<dbReference type="SUPFAM" id="SSF52058">
    <property type="entry name" value="L domain-like"/>
    <property type="match status" value="1"/>
</dbReference>
<keyword evidence="3" id="KW-0677">Repeat</keyword>
<keyword evidence="4" id="KW-0547">Nucleotide-binding</keyword>
<evidence type="ECO:0000256" key="2">
    <source>
        <dbReference type="ARBA" id="ARBA00022614"/>
    </source>
</evidence>
<feature type="domain" description="NB-ARC" evidence="8">
    <location>
        <begin position="188"/>
        <end position="339"/>
    </location>
</feature>
<name>A0A5J9UHX6_9POAL</name>
<dbReference type="Pfam" id="PF00931">
    <property type="entry name" value="NB-ARC"/>
    <property type="match status" value="1"/>
</dbReference>
<proteinExistence type="inferred from homology"/>
<evidence type="ECO:0000313" key="12">
    <source>
        <dbReference type="EMBL" id="TVU23363.1"/>
    </source>
</evidence>
<dbReference type="Pfam" id="PF23598">
    <property type="entry name" value="LRR_14"/>
    <property type="match status" value="1"/>
</dbReference>
<feature type="coiled-coil region" evidence="7">
    <location>
        <begin position="115"/>
        <end position="142"/>
    </location>
</feature>
<dbReference type="Gramene" id="TVU23363">
    <property type="protein sequence ID" value="TVU23363"/>
    <property type="gene ID" value="EJB05_25723"/>
</dbReference>
<dbReference type="GO" id="GO:0009626">
    <property type="term" value="P:plant-type hypersensitive response"/>
    <property type="evidence" value="ECO:0007669"/>
    <property type="project" value="UniProtKB-ARBA"/>
</dbReference>
<dbReference type="Gene3D" id="3.40.50.300">
    <property type="entry name" value="P-loop containing nucleotide triphosphate hydrolases"/>
    <property type="match status" value="1"/>
</dbReference>
<dbReference type="GO" id="GO:0042742">
    <property type="term" value="P:defense response to bacterium"/>
    <property type="evidence" value="ECO:0007669"/>
    <property type="project" value="UniProtKB-ARBA"/>
</dbReference>
<evidence type="ECO:0000256" key="1">
    <source>
        <dbReference type="ARBA" id="ARBA00008894"/>
    </source>
</evidence>
<dbReference type="GO" id="GO:0002758">
    <property type="term" value="P:innate immune response-activating signaling pathway"/>
    <property type="evidence" value="ECO:0007669"/>
    <property type="project" value="UniProtKB-ARBA"/>
</dbReference>
<evidence type="ECO:0000313" key="13">
    <source>
        <dbReference type="Proteomes" id="UP000324897"/>
    </source>
</evidence>
<protein>
    <recommendedName>
        <fullName evidence="14">NB-ARC domain-containing protein</fullName>
    </recommendedName>
</protein>
<feature type="domain" description="Disease resistance R13L4/SHOC-2-like LRR" evidence="11">
    <location>
        <begin position="527"/>
        <end position="881"/>
    </location>
</feature>
<evidence type="ECO:0000256" key="5">
    <source>
        <dbReference type="ARBA" id="ARBA00022821"/>
    </source>
</evidence>
<comment type="similarity">
    <text evidence="1">Belongs to the disease resistance NB-LRR family.</text>
</comment>
<evidence type="ECO:0008006" key="14">
    <source>
        <dbReference type="Google" id="ProtNLM"/>
    </source>
</evidence>
<keyword evidence="6 7" id="KW-0175">Coiled coil</keyword>
<dbReference type="OrthoDB" id="694479at2759"/>
<dbReference type="PANTHER" id="PTHR23155">
    <property type="entry name" value="DISEASE RESISTANCE PROTEIN RP"/>
    <property type="match status" value="1"/>
</dbReference>
<dbReference type="Proteomes" id="UP000324897">
    <property type="component" value="Chromosome 2"/>
</dbReference>
<dbReference type="GO" id="GO:0043531">
    <property type="term" value="F:ADP binding"/>
    <property type="evidence" value="ECO:0007669"/>
    <property type="project" value="InterPro"/>
</dbReference>
<dbReference type="SUPFAM" id="SSF52540">
    <property type="entry name" value="P-loop containing nucleoside triphosphate hydrolases"/>
    <property type="match status" value="1"/>
</dbReference>
<reference evidence="12 13" key="1">
    <citation type="journal article" date="2019" name="Sci. Rep.">
        <title>A high-quality genome of Eragrostis curvula grass provides insights into Poaceae evolution and supports new strategies to enhance forage quality.</title>
        <authorList>
            <person name="Carballo J."/>
            <person name="Santos B.A.C.M."/>
            <person name="Zappacosta D."/>
            <person name="Garbus I."/>
            <person name="Selva J.P."/>
            <person name="Gallo C.A."/>
            <person name="Diaz A."/>
            <person name="Albertini E."/>
            <person name="Caccamo M."/>
            <person name="Echenique V."/>
        </authorList>
    </citation>
    <scope>NUCLEOTIDE SEQUENCE [LARGE SCALE GENOMIC DNA]</scope>
    <source>
        <strain evidence="13">cv. Victoria</strain>
        <tissue evidence="12">Leaf</tissue>
    </source>
</reference>
<keyword evidence="2" id="KW-0433">Leucine-rich repeat</keyword>
<dbReference type="FunFam" id="1.10.10.10:FF:000322">
    <property type="entry name" value="Probable disease resistance protein At1g63360"/>
    <property type="match status" value="1"/>
</dbReference>
<evidence type="ECO:0000256" key="6">
    <source>
        <dbReference type="ARBA" id="ARBA00023054"/>
    </source>
</evidence>
<organism evidence="12 13">
    <name type="scientific">Eragrostis curvula</name>
    <name type="common">weeping love grass</name>
    <dbReference type="NCBI Taxonomy" id="38414"/>
    <lineage>
        <taxon>Eukaryota</taxon>
        <taxon>Viridiplantae</taxon>
        <taxon>Streptophyta</taxon>
        <taxon>Embryophyta</taxon>
        <taxon>Tracheophyta</taxon>
        <taxon>Spermatophyta</taxon>
        <taxon>Magnoliopsida</taxon>
        <taxon>Liliopsida</taxon>
        <taxon>Poales</taxon>
        <taxon>Poaceae</taxon>
        <taxon>PACMAD clade</taxon>
        <taxon>Chloridoideae</taxon>
        <taxon>Eragrostideae</taxon>
        <taxon>Eragrostidinae</taxon>
        <taxon>Eragrostis</taxon>
    </lineage>
</organism>
<dbReference type="InterPro" id="IPR044974">
    <property type="entry name" value="Disease_R_plants"/>
</dbReference>
<dbReference type="InterPro" id="IPR027417">
    <property type="entry name" value="P-loop_NTPase"/>
</dbReference>
<dbReference type="InterPro" id="IPR055414">
    <property type="entry name" value="LRR_R13L4/SHOC2-like"/>
</dbReference>
<evidence type="ECO:0000256" key="4">
    <source>
        <dbReference type="ARBA" id="ARBA00022741"/>
    </source>
</evidence>
<dbReference type="InterPro" id="IPR041118">
    <property type="entry name" value="Rx_N"/>
</dbReference>
<dbReference type="InterPro" id="IPR036388">
    <property type="entry name" value="WH-like_DNA-bd_sf"/>
</dbReference>
<gene>
    <name evidence="12" type="ORF">EJB05_25723</name>
</gene>
<dbReference type="EMBL" id="RWGY01000013">
    <property type="protein sequence ID" value="TVU23363.1"/>
    <property type="molecule type" value="Genomic_DNA"/>
</dbReference>
<dbReference type="Gene3D" id="3.80.10.10">
    <property type="entry name" value="Ribonuclease Inhibitor"/>
    <property type="match status" value="1"/>
</dbReference>
<feature type="non-terminal residue" evidence="12">
    <location>
        <position position="1"/>
    </location>
</feature>
<dbReference type="PRINTS" id="PR00364">
    <property type="entry name" value="DISEASERSIST"/>
</dbReference>
<keyword evidence="13" id="KW-1185">Reference proteome</keyword>
<dbReference type="PANTHER" id="PTHR23155:SF1210">
    <property type="entry name" value="AAA+ ATPASE DOMAIN-CONTAINING PROTEIN"/>
    <property type="match status" value="1"/>
</dbReference>
<dbReference type="Gene3D" id="1.10.10.10">
    <property type="entry name" value="Winged helix-like DNA-binding domain superfamily/Winged helix DNA-binding domain"/>
    <property type="match status" value="1"/>
</dbReference>
<dbReference type="InterPro" id="IPR038005">
    <property type="entry name" value="RX-like_CC"/>
</dbReference>
<sequence>MDLVTRATGSLASKLDELLKEEGILQKGVRKQVESLSRELESIHSAICKVADSPLDELDPQVRIWAGELKEASDDMVSSVNNFLKPKECCELADLDRMKHLLEKMGSLFNKGKALDEIAITIEDMENQLQEVTKRRGKSKVDDAVVTVSTTDPSLSALGTEESQLIGVREPRDALIKKLSVAGDDASDKKMKILSIVGSEGLGKTSLAKEVFDQVKPKFDCAAFVQVGQNPDMQKVFRDILTGLGKEKSTVPMMLDLMQLIWLLRKCLINKRFFVVVDDIRDLKAWDIINCALIENSNGSAVLTTTAHNIVVTEFVGDIYKLQHLSPADSSILFWKKLFDYGINYLPADLASITEKLIATCGGIPSAIIDTVELLISKASAVKDWQAFYEEKRMLALPPHLMPCLLYLSMFQKGYEICGERLVWGWIAEGFVQETEGRSLKEVGESYLNELIMGKMIEAVEVDVSGKALSCRAYDSVHDFIISKSTEDKFVTIFDGSQGRPLPDTVLRLSIQGDNVASSLPQVRLSHLRSLVVSGDVMPSISVFPLLRVLDLRDCDSLLDEHLKGIENLVSLKSLFIGGKCITGLPNEIENLTSLQTLDLSESGVNELPKSVFELKQLERLCVSSHMKIPDGIGKMEGLLELGDINVTKPELLNELHHLTNLKILRIAIWSWDDSLKSSAKPLADNLCSLVKVRQNIQSLSILTSCSLDFMDHLDAQWAPPSLKKLEIRYGVLIKLSGWILSLCDLSSLSIELHKLSRDMINMLGKLDNLSFLSLTIKHPQQAEFVTDYDDGFKNLECLQFASNAMTKMFAPESKAIKKLRRVKLLFQASRTKDINKDFSFGFEHLPFLEHARVEIICFNTSHRVVEEAEAAIWKAVFKDPIRRPNLEIRRTHQECIDGSGSGPL</sequence>
<feature type="domain" description="Disease resistance N-terminal" evidence="9">
    <location>
        <begin position="9"/>
        <end position="84"/>
    </location>
</feature>
<accession>A0A5J9UHX6</accession>
<evidence type="ECO:0000259" key="11">
    <source>
        <dbReference type="Pfam" id="PF23598"/>
    </source>
</evidence>
<comment type="caution">
    <text evidence="12">The sequence shown here is derived from an EMBL/GenBank/DDBJ whole genome shotgun (WGS) entry which is preliminary data.</text>
</comment>
<dbReference type="Pfam" id="PF23559">
    <property type="entry name" value="WHD_DRP"/>
    <property type="match status" value="1"/>
</dbReference>
<evidence type="ECO:0000259" key="8">
    <source>
        <dbReference type="Pfam" id="PF00931"/>
    </source>
</evidence>
<dbReference type="CDD" id="cd14798">
    <property type="entry name" value="RX-CC_like"/>
    <property type="match status" value="1"/>
</dbReference>
<feature type="domain" description="Disease resistance protein winged helix" evidence="10">
    <location>
        <begin position="410"/>
        <end position="481"/>
    </location>
</feature>
<dbReference type="AlphaFoldDB" id="A0A5J9UHX6"/>
<dbReference type="InterPro" id="IPR058922">
    <property type="entry name" value="WHD_DRP"/>
</dbReference>
<evidence type="ECO:0000256" key="3">
    <source>
        <dbReference type="ARBA" id="ARBA00022737"/>
    </source>
</evidence>
<dbReference type="Gene3D" id="1.20.5.4130">
    <property type="match status" value="1"/>
</dbReference>
<evidence type="ECO:0000259" key="9">
    <source>
        <dbReference type="Pfam" id="PF18052"/>
    </source>
</evidence>
<dbReference type="InterPro" id="IPR002182">
    <property type="entry name" value="NB-ARC"/>
</dbReference>
<dbReference type="Pfam" id="PF18052">
    <property type="entry name" value="Rx_N"/>
    <property type="match status" value="1"/>
</dbReference>
<evidence type="ECO:0000259" key="10">
    <source>
        <dbReference type="Pfam" id="PF23559"/>
    </source>
</evidence>
<evidence type="ECO:0000256" key="7">
    <source>
        <dbReference type="SAM" id="Coils"/>
    </source>
</evidence>
<dbReference type="InterPro" id="IPR032675">
    <property type="entry name" value="LRR_dom_sf"/>
</dbReference>